<dbReference type="EMBL" id="CP119958">
    <property type="protein sequence ID" value="WFD37920.1"/>
    <property type="molecule type" value="Genomic_DNA"/>
</dbReference>
<evidence type="ECO:0000256" key="2">
    <source>
        <dbReference type="ARBA" id="ARBA00022552"/>
    </source>
</evidence>
<dbReference type="InterPro" id="IPR002562">
    <property type="entry name" value="3'-5'_exonuclease_dom"/>
</dbReference>
<keyword evidence="2" id="KW-0698">rRNA processing</keyword>
<dbReference type="InterPro" id="IPR010997">
    <property type="entry name" value="HRDC-like_sf"/>
</dbReference>
<feature type="region of interest" description="Disordered" evidence="9">
    <location>
        <begin position="673"/>
        <end position="828"/>
    </location>
</feature>
<dbReference type="InterPro" id="IPR044876">
    <property type="entry name" value="HRDC_dom_sf"/>
</dbReference>
<keyword evidence="4" id="KW-0378">Hydrolase</keyword>
<evidence type="ECO:0000256" key="4">
    <source>
        <dbReference type="ARBA" id="ARBA00022801"/>
    </source>
</evidence>
<dbReference type="InterPro" id="IPR012588">
    <property type="entry name" value="Exosome-assoc_fac_Rrp6_N"/>
</dbReference>
<evidence type="ECO:0000256" key="9">
    <source>
        <dbReference type="SAM" id="MobiDB-lite"/>
    </source>
</evidence>
<protein>
    <submittedName>
        <fullName evidence="11">Exosome nuclease subunit</fullName>
    </submittedName>
</protein>
<dbReference type="InterPro" id="IPR045092">
    <property type="entry name" value="Rrp6-like"/>
</dbReference>
<dbReference type="InterPro" id="IPR002121">
    <property type="entry name" value="HRDC_dom"/>
</dbReference>
<feature type="compositionally biased region" description="Basic residues" evidence="9">
    <location>
        <begin position="746"/>
        <end position="758"/>
    </location>
</feature>
<dbReference type="GO" id="GO:0071040">
    <property type="term" value="P:nuclear polyadenylation-dependent antisense transcript catabolic process"/>
    <property type="evidence" value="ECO:0007669"/>
    <property type="project" value="TreeGrafter"/>
</dbReference>
<dbReference type="GO" id="GO:0071035">
    <property type="term" value="P:nuclear polyadenylation-dependent rRNA catabolic process"/>
    <property type="evidence" value="ECO:0007669"/>
    <property type="project" value="TreeGrafter"/>
</dbReference>
<dbReference type="GO" id="GO:0000175">
    <property type="term" value="F:3'-5'-RNA exonuclease activity"/>
    <property type="evidence" value="ECO:0007669"/>
    <property type="project" value="InterPro"/>
</dbReference>
<gene>
    <name evidence="11" type="primary">RRP6</name>
    <name evidence="11" type="ORF">MJAP1_000867</name>
</gene>
<evidence type="ECO:0000256" key="6">
    <source>
        <dbReference type="ARBA" id="ARBA00022839"/>
    </source>
</evidence>
<evidence type="ECO:0000313" key="11">
    <source>
        <dbReference type="EMBL" id="WFD37920.1"/>
    </source>
</evidence>
<reference evidence="11" key="1">
    <citation type="submission" date="2023-03" db="EMBL/GenBank/DDBJ databases">
        <title>Mating type loci evolution in Malassezia.</title>
        <authorList>
            <person name="Coelho M.A."/>
        </authorList>
    </citation>
    <scope>NUCLEOTIDE SEQUENCE</scope>
    <source>
        <strain evidence="11">CBS 9431</strain>
    </source>
</reference>
<dbReference type="Pfam" id="PF08066">
    <property type="entry name" value="PMC2NT"/>
    <property type="match status" value="1"/>
</dbReference>
<dbReference type="Pfam" id="PF00570">
    <property type="entry name" value="HRDC"/>
    <property type="match status" value="1"/>
</dbReference>
<accession>A0AAF0J9A5</accession>
<feature type="compositionally biased region" description="Acidic residues" evidence="9">
    <location>
        <begin position="684"/>
        <end position="701"/>
    </location>
</feature>
<sequence>MEERLGEVSGALAAATQTAAQLPSSTDLDFYCSIDRGVQRSLADATERLGQVMRAMRSWIADGETEAGMDDAEQLAAPSTFTTAVGDLVDQLLERTDVYLDEYEGRRPIAAPEKSKAKAEAEAEEDLLQSGPLPAHILNAQIPHPQRLFTTQPDNRADHKWSRPLRLGKPNAKVPLGWRDPRWDTAEGLIVGPYSVEGDPRLNPYHVEIYQTDVPKSAFDTPQPQAPEPLDVRRPTASTDRCPFAWVRTAAELDALKAHLAEDRVKEIAVDLEHHNKHSYLGIVCLMQVSTRYGDWIVDTLSDEVREHAEVLNEVFTDPAKILVLHGADHDILWLQRDLGVYVTCLFDTYHATNVLPFSVHSLAFLLQRYTEFEADKRFQLADWRIRPLPKEMLYYARSDTHSLLYIYDKLREELQQQGGQHAIREVFERSKATASKVYAKEPWDEQGDSRSGWHTLWLRHGGELARAAPQNKAVAQMGKEERMMRCLHRWRDTVAREEDEGAQYLLSISSLMHLVFRMPTTPEEVKRAVPAQAQAVRKRATELAQVIQEEIEAYNRDAQRRGADAQQQLTEMLGDASADDLGEAVPVPSAVAEARLAGGAPTVQTSLWARHEPMAVPRARLFHGMLTADGRGAISGGEKKRKSLFDLPEQKPSALTRIRGECAEVLRKVFGGHVGDGEKDANDSGDDEADDDEAGDDEADEAAHVQQTRKHTADATPTPSASASVDPSPHAALDDSEDEIVPVSKKARWSKDKKRQRKEAQSTVAPFDYSTATSVLDAKRAPPTSDLLASAPRKRKNKAQDTTMPKTAKRKSDVRSGNRSGTFAKKL</sequence>
<dbReference type="SUPFAM" id="SSF47819">
    <property type="entry name" value="HRDC-like"/>
    <property type="match status" value="1"/>
</dbReference>
<organism evidence="11 12">
    <name type="scientific">Malassezia japonica</name>
    <dbReference type="NCBI Taxonomy" id="223818"/>
    <lineage>
        <taxon>Eukaryota</taxon>
        <taxon>Fungi</taxon>
        <taxon>Dikarya</taxon>
        <taxon>Basidiomycota</taxon>
        <taxon>Ustilaginomycotina</taxon>
        <taxon>Malasseziomycetes</taxon>
        <taxon>Malasseziales</taxon>
        <taxon>Malasseziaceae</taxon>
        <taxon>Malassezia</taxon>
    </lineage>
</organism>
<dbReference type="InterPro" id="IPR049559">
    <property type="entry name" value="Rrp6p-like_exo"/>
</dbReference>
<dbReference type="GO" id="GO:0071051">
    <property type="term" value="P:poly(A)-dependent snoRNA 3'-end processing"/>
    <property type="evidence" value="ECO:0007669"/>
    <property type="project" value="TreeGrafter"/>
</dbReference>
<keyword evidence="6" id="KW-0269">Exonuclease</keyword>
<dbReference type="GO" id="GO:0003727">
    <property type="term" value="F:single-stranded RNA binding"/>
    <property type="evidence" value="ECO:0007669"/>
    <property type="project" value="TreeGrafter"/>
</dbReference>
<dbReference type="GO" id="GO:0000176">
    <property type="term" value="C:nuclear exosome (RNase complex)"/>
    <property type="evidence" value="ECO:0007669"/>
    <property type="project" value="InterPro"/>
</dbReference>
<dbReference type="GO" id="GO:0071044">
    <property type="term" value="P:histone mRNA catabolic process"/>
    <property type="evidence" value="ECO:0007669"/>
    <property type="project" value="TreeGrafter"/>
</dbReference>
<comment type="subcellular location">
    <subcellularLocation>
        <location evidence="1">Nucleus</location>
    </subcellularLocation>
</comment>
<dbReference type="PANTHER" id="PTHR12124:SF47">
    <property type="entry name" value="EXOSOME COMPONENT 10"/>
    <property type="match status" value="1"/>
</dbReference>
<dbReference type="InterPro" id="IPR036397">
    <property type="entry name" value="RNaseH_sf"/>
</dbReference>
<dbReference type="GO" id="GO:0071037">
    <property type="term" value="P:nuclear polyadenylation-dependent snRNA catabolic process"/>
    <property type="evidence" value="ECO:0007669"/>
    <property type="project" value="TreeGrafter"/>
</dbReference>
<dbReference type="GO" id="GO:0071036">
    <property type="term" value="P:nuclear polyadenylation-dependent snoRNA catabolic process"/>
    <property type="evidence" value="ECO:0007669"/>
    <property type="project" value="TreeGrafter"/>
</dbReference>
<dbReference type="SMART" id="SM00474">
    <property type="entry name" value="35EXOc"/>
    <property type="match status" value="1"/>
</dbReference>
<keyword evidence="3" id="KW-0540">Nuclease</keyword>
<evidence type="ECO:0000256" key="1">
    <source>
        <dbReference type="ARBA" id="ARBA00004123"/>
    </source>
</evidence>
<dbReference type="GeneID" id="85224516"/>
<dbReference type="Gene3D" id="1.10.150.80">
    <property type="entry name" value="HRDC domain"/>
    <property type="match status" value="1"/>
</dbReference>
<evidence type="ECO:0000256" key="3">
    <source>
        <dbReference type="ARBA" id="ARBA00022722"/>
    </source>
</evidence>
<dbReference type="GO" id="GO:0071038">
    <property type="term" value="P:TRAMP-dependent tRNA surveillance pathway"/>
    <property type="evidence" value="ECO:0007669"/>
    <property type="project" value="TreeGrafter"/>
</dbReference>
<evidence type="ECO:0000256" key="8">
    <source>
        <dbReference type="ARBA" id="ARBA00043957"/>
    </source>
</evidence>
<keyword evidence="7" id="KW-0539">Nucleus</keyword>
<keyword evidence="12" id="KW-1185">Reference proteome</keyword>
<evidence type="ECO:0000259" key="10">
    <source>
        <dbReference type="PROSITE" id="PS50967"/>
    </source>
</evidence>
<name>A0AAF0J9A5_9BASI</name>
<feature type="domain" description="HRDC" evidence="10">
    <location>
        <begin position="478"/>
        <end position="558"/>
    </location>
</feature>
<dbReference type="GO" id="GO:0000166">
    <property type="term" value="F:nucleotide binding"/>
    <property type="evidence" value="ECO:0007669"/>
    <property type="project" value="InterPro"/>
</dbReference>
<dbReference type="Proteomes" id="UP001217754">
    <property type="component" value="Chromosome 1"/>
</dbReference>
<dbReference type="RefSeq" id="XP_060120817.1">
    <property type="nucleotide sequence ID" value="XM_060264834.1"/>
</dbReference>
<evidence type="ECO:0000256" key="5">
    <source>
        <dbReference type="ARBA" id="ARBA00022835"/>
    </source>
</evidence>
<dbReference type="GO" id="GO:0071039">
    <property type="term" value="P:nuclear polyadenylation-dependent CUT catabolic process"/>
    <property type="evidence" value="ECO:0007669"/>
    <property type="project" value="TreeGrafter"/>
</dbReference>
<dbReference type="Gene3D" id="3.30.420.10">
    <property type="entry name" value="Ribonuclease H-like superfamily/Ribonuclease H"/>
    <property type="match status" value="1"/>
</dbReference>
<dbReference type="GO" id="GO:0000467">
    <property type="term" value="P:exonucleolytic trimming to generate mature 3'-end of 5.8S rRNA from tricistronic rRNA transcript (SSU-rRNA, 5.8S rRNA, LSU-rRNA)"/>
    <property type="evidence" value="ECO:0007669"/>
    <property type="project" value="InterPro"/>
</dbReference>
<dbReference type="GO" id="GO:0005730">
    <property type="term" value="C:nucleolus"/>
    <property type="evidence" value="ECO:0007669"/>
    <property type="project" value="TreeGrafter"/>
</dbReference>
<dbReference type="InterPro" id="IPR012337">
    <property type="entry name" value="RNaseH-like_sf"/>
</dbReference>
<feature type="compositionally biased region" description="Low complexity" evidence="9">
    <location>
        <begin position="715"/>
        <end position="732"/>
    </location>
</feature>
<comment type="similarity">
    <text evidence="8">Belongs to the exosome component 10/RRP6 family.</text>
</comment>
<dbReference type="PANTHER" id="PTHR12124">
    <property type="entry name" value="POLYMYOSITIS/SCLERODERMA AUTOANTIGEN-RELATED"/>
    <property type="match status" value="1"/>
</dbReference>
<evidence type="ECO:0000313" key="12">
    <source>
        <dbReference type="Proteomes" id="UP001217754"/>
    </source>
</evidence>
<dbReference type="CDD" id="cd06147">
    <property type="entry name" value="Rrp6p_like_exo"/>
    <property type="match status" value="1"/>
</dbReference>
<evidence type="ECO:0000256" key="7">
    <source>
        <dbReference type="ARBA" id="ARBA00023242"/>
    </source>
</evidence>
<dbReference type="Pfam" id="PF01612">
    <property type="entry name" value="DNA_pol_A_exo1"/>
    <property type="match status" value="1"/>
</dbReference>
<dbReference type="SUPFAM" id="SSF53098">
    <property type="entry name" value="Ribonuclease H-like"/>
    <property type="match status" value="1"/>
</dbReference>
<dbReference type="PROSITE" id="PS50967">
    <property type="entry name" value="HRDC"/>
    <property type="match status" value="1"/>
</dbReference>
<keyword evidence="5" id="KW-0271">Exosome</keyword>
<proteinExistence type="inferred from homology"/>
<dbReference type="AlphaFoldDB" id="A0AAF0J9A5"/>